<evidence type="ECO:0000256" key="1">
    <source>
        <dbReference type="SAM" id="Phobius"/>
    </source>
</evidence>
<feature type="transmembrane region" description="Helical" evidence="1">
    <location>
        <begin position="6"/>
        <end position="25"/>
    </location>
</feature>
<evidence type="ECO:0000313" key="3">
    <source>
        <dbReference type="Proteomes" id="UP000197156"/>
    </source>
</evidence>
<name>A0A218P4H7_THECE</name>
<keyword evidence="1" id="KW-0472">Membrane</keyword>
<sequence>MNRPFYFFILAFFLMILFPVNVLIVSDGNSSHDYILGEKNITIFYIHSVERSEIYEGLKVNRTGIYAVEMKWKDFGAGLPEDIQYMENGYYVKKINIYLGKSLDFWFIPLNRAQISVDGSIIFAPKTETLMKFEVKRCLLIQALLGRC</sequence>
<protein>
    <recommendedName>
        <fullName evidence="4">DUF1850 domain-containing protein</fullName>
    </recommendedName>
</protein>
<keyword evidence="3" id="KW-1185">Reference proteome</keyword>
<evidence type="ECO:0008006" key="4">
    <source>
        <dbReference type="Google" id="ProtNLM"/>
    </source>
</evidence>
<dbReference type="KEGG" id="tce:A3L02_09830"/>
<keyword evidence="1" id="KW-0812">Transmembrane</keyword>
<organism evidence="2 3">
    <name type="scientific">Thermococcus celer Vu 13 = JCM 8558</name>
    <dbReference type="NCBI Taxonomy" id="1293037"/>
    <lineage>
        <taxon>Archaea</taxon>
        <taxon>Methanobacteriati</taxon>
        <taxon>Methanobacteriota</taxon>
        <taxon>Thermococci</taxon>
        <taxon>Thermococcales</taxon>
        <taxon>Thermococcaceae</taxon>
        <taxon>Thermococcus</taxon>
    </lineage>
</organism>
<keyword evidence="1" id="KW-1133">Transmembrane helix</keyword>
<proteinExistence type="predicted"/>
<reference evidence="2 3" key="1">
    <citation type="submission" date="2016-03" db="EMBL/GenBank/DDBJ databases">
        <title>Complete genome sequence of Thermococcus celer.</title>
        <authorList>
            <person name="Oger P.M."/>
        </authorList>
    </citation>
    <scope>NUCLEOTIDE SEQUENCE [LARGE SCALE GENOMIC DNA]</scope>
    <source>
        <strain evidence="2 3">Vu 13</strain>
    </source>
</reference>
<dbReference type="InterPro" id="IPR015001">
    <property type="entry name" value="DUF1850"/>
</dbReference>
<gene>
    <name evidence="2" type="ORF">A3L02_09830</name>
</gene>
<dbReference type="AlphaFoldDB" id="A0A218P4H7"/>
<evidence type="ECO:0000313" key="2">
    <source>
        <dbReference type="EMBL" id="ASI99840.1"/>
    </source>
</evidence>
<dbReference type="EMBL" id="CP014854">
    <property type="protein sequence ID" value="ASI99840.1"/>
    <property type="molecule type" value="Genomic_DNA"/>
</dbReference>
<dbReference type="Proteomes" id="UP000197156">
    <property type="component" value="Chromosome"/>
</dbReference>
<dbReference type="Pfam" id="PF08905">
    <property type="entry name" value="DUF1850"/>
    <property type="match status" value="1"/>
</dbReference>
<accession>A0A218P4H7</accession>